<dbReference type="STRING" id="1104324.P186_0134"/>
<dbReference type="EMBL" id="CP003098">
    <property type="protein sequence ID" value="AET31602.1"/>
    <property type="molecule type" value="Genomic_DNA"/>
</dbReference>
<dbReference type="BioCyc" id="PSP1104324:GJSN-134-MONOMER"/>
<evidence type="ECO:0000313" key="1">
    <source>
        <dbReference type="EMBL" id="AET31602.1"/>
    </source>
</evidence>
<keyword evidence="2" id="KW-1185">Reference proteome</keyword>
<accession>G7VEH8</accession>
<sequence length="211" mass="22556">MWRLVVEGGVVKRVEEPALRVPRGRVGVKVKAFLLDDFSQWVLRRGWGPLSRWALGVVVAGGEVGRYVVAYAENAAAQYIAADRYVYVGSGDPSALEAAAVAYVVEALRRVPRFARVEVLGDDPRRAALERLAEVGPSRWRVALSGASVGGGRVVALSRLVELVGNCRVYFVDVPSRGALERAASLGLRLGLPVRGLGGEAPGGWAVVLVD</sequence>
<dbReference type="KEGG" id="pyr:P186_0134"/>
<proteinExistence type="predicted"/>
<gene>
    <name evidence="1" type="ORF">P186_0134</name>
</gene>
<evidence type="ECO:0000313" key="2">
    <source>
        <dbReference type="Proteomes" id="UP000005867"/>
    </source>
</evidence>
<dbReference type="Proteomes" id="UP000005867">
    <property type="component" value="Chromosome"/>
</dbReference>
<name>G7VEH8_9CREN</name>
<organism evidence="1 2">
    <name type="scientific">Pyrobaculum ferrireducens</name>
    <dbReference type="NCBI Taxonomy" id="1104324"/>
    <lineage>
        <taxon>Archaea</taxon>
        <taxon>Thermoproteota</taxon>
        <taxon>Thermoprotei</taxon>
        <taxon>Thermoproteales</taxon>
        <taxon>Thermoproteaceae</taxon>
        <taxon>Pyrobaculum</taxon>
    </lineage>
</organism>
<dbReference type="AlphaFoldDB" id="G7VEH8"/>
<dbReference type="GeneID" id="11595940"/>
<dbReference type="eggNOG" id="arCOG05544">
    <property type="taxonomic scope" value="Archaea"/>
</dbReference>
<dbReference type="RefSeq" id="WP_014287433.1">
    <property type="nucleotide sequence ID" value="NC_016645.1"/>
</dbReference>
<protein>
    <submittedName>
        <fullName evidence="1">Uncharacterized protein</fullName>
    </submittedName>
</protein>
<reference evidence="1 2" key="1">
    <citation type="journal article" date="2012" name="J. Bacteriol.">
        <title>Complete genome sequence of strain 1860, a crenarchaeon of the genus pyrobaculum able to grow with various electron acceptors.</title>
        <authorList>
            <person name="Mardanov A.V."/>
            <person name="Gumerov V.M."/>
            <person name="Slobodkina G.B."/>
            <person name="Beletsky A.V."/>
            <person name="Bonch-Osmolovskaya E.A."/>
            <person name="Ravin N.V."/>
            <person name="Skryabin K.G."/>
        </authorList>
    </citation>
    <scope>NUCLEOTIDE SEQUENCE [LARGE SCALE GENOMIC DNA]</scope>
    <source>
        <strain evidence="1 2">1860</strain>
    </source>
</reference>
<dbReference type="HOGENOM" id="CLU_1307883_0_0_2"/>